<feature type="transmembrane region" description="Helical" evidence="7">
    <location>
        <begin position="95"/>
        <end position="118"/>
    </location>
</feature>
<keyword evidence="4 7" id="KW-1133">Transmembrane helix</keyword>
<dbReference type="PANTHER" id="PTHR23504">
    <property type="entry name" value="MAJOR FACILITATOR SUPERFAMILY DOMAIN-CONTAINING PROTEIN 10"/>
    <property type="match status" value="1"/>
</dbReference>
<feature type="domain" description="Major facilitator superfamily (MFS) profile" evidence="8">
    <location>
        <begin position="22"/>
        <end position="532"/>
    </location>
</feature>
<dbReference type="GO" id="GO:0016020">
    <property type="term" value="C:membrane"/>
    <property type="evidence" value="ECO:0007669"/>
    <property type="project" value="UniProtKB-SubCell"/>
</dbReference>
<dbReference type="Gene3D" id="1.20.1250.20">
    <property type="entry name" value="MFS general substrate transporter like domains"/>
    <property type="match status" value="1"/>
</dbReference>
<evidence type="ECO:0000256" key="6">
    <source>
        <dbReference type="SAM" id="MobiDB-lite"/>
    </source>
</evidence>
<keyword evidence="10" id="KW-1185">Reference proteome</keyword>
<proteinExistence type="predicted"/>
<feature type="transmembrane region" description="Helical" evidence="7">
    <location>
        <begin position="402"/>
        <end position="422"/>
    </location>
</feature>
<evidence type="ECO:0000313" key="9">
    <source>
        <dbReference type="EMBL" id="KAJ4466258.1"/>
    </source>
</evidence>
<dbReference type="AlphaFoldDB" id="A0A9W8ZUY7"/>
<dbReference type="PROSITE" id="PS50850">
    <property type="entry name" value="MFS"/>
    <property type="match status" value="1"/>
</dbReference>
<evidence type="ECO:0000256" key="3">
    <source>
        <dbReference type="ARBA" id="ARBA00022692"/>
    </source>
</evidence>
<comment type="subcellular location">
    <subcellularLocation>
        <location evidence="1">Membrane</location>
        <topology evidence="1">Multi-pass membrane protein</topology>
    </subcellularLocation>
</comment>
<dbReference type="InterPro" id="IPR020846">
    <property type="entry name" value="MFS_dom"/>
</dbReference>
<evidence type="ECO:0000256" key="7">
    <source>
        <dbReference type="SAM" id="Phobius"/>
    </source>
</evidence>
<feature type="transmembrane region" description="Helical" evidence="7">
    <location>
        <begin position="367"/>
        <end position="390"/>
    </location>
</feature>
<keyword evidence="3 7" id="KW-0812">Transmembrane</keyword>
<dbReference type="PANTHER" id="PTHR23504:SF15">
    <property type="entry name" value="MAJOR FACILITATOR SUPERFAMILY (MFS) PROFILE DOMAIN-CONTAINING PROTEIN"/>
    <property type="match status" value="1"/>
</dbReference>
<dbReference type="Pfam" id="PF07690">
    <property type="entry name" value="MFS_1"/>
    <property type="match status" value="1"/>
</dbReference>
<gene>
    <name evidence="9" type="ORF">J3R30DRAFT_3588907</name>
</gene>
<evidence type="ECO:0000256" key="1">
    <source>
        <dbReference type="ARBA" id="ARBA00004141"/>
    </source>
</evidence>
<evidence type="ECO:0000256" key="5">
    <source>
        <dbReference type="ARBA" id="ARBA00023136"/>
    </source>
</evidence>
<dbReference type="OrthoDB" id="419616at2759"/>
<sequence length="534" mass="58028">MEPSEPELGRRRRTATPLPKVQVFIVILMQLTEPISATVIFPFINQLVISTGITQGDERKSGYYAGIIESVFFFSESLTTMLWGHVSDRYGRRPVLLLGPLGLAIMTSLFGLSSKYWALIMFRSLQGVFNGNLGVSKTVLAELSDATNMATAFSFTSVMWQVGVTIGTSLGGVLSTPADQWPNSSLGRSPLLQNHPYLLPCIATSFISLFIFLIAFIGLKETHVGRYPHSSPYSTSVSSVSTCTISPTVIKKKRMCLIDFWPGKTKSEDQVSIAGAAENRLPPYGSTAHPHSRPRSTSEDTLIGIDECPTKQAELQNSTSFRSLLISEDVLRPLSSLALLSFLETSISVLIPITYTTSVANGGLGLTAMQVGTLLSTGGAAGLIFSAICIPPLIRYFGVWKMHFAGMSALIVGFLSIIMANLAAKRSGYADRLTWTFVVSQYASYIILPLGFTTAQMFVVNGAPTRDALGTTNGMVQSARTLARTVAPVCVMSLFSVSKEYNLLHGQLSYVVCLLITLFGLRNLLRLPRELSRL</sequence>
<keyword evidence="5 7" id="KW-0472">Membrane</keyword>
<comment type="caution">
    <text evidence="9">The sequence shown here is derived from an EMBL/GenBank/DDBJ whole genome shotgun (WGS) entry which is preliminary data.</text>
</comment>
<dbReference type="GO" id="GO:0022857">
    <property type="term" value="F:transmembrane transporter activity"/>
    <property type="evidence" value="ECO:0007669"/>
    <property type="project" value="InterPro"/>
</dbReference>
<evidence type="ECO:0000256" key="2">
    <source>
        <dbReference type="ARBA" id="ARBA00022448"/>
    </source>
</evidence>
<name>A0A9W8ZUY7_9AGAR</name>
<feature type="transmembrane region" description="Helical" evidence="7">
    <location>
        <begin position="21"/>
        <end position="43"/>
    </location>
</feature>
<dbReference type="SUPFAM" id="SSF103473">
    <property type="entry name" value="MFS general substrate transporter"/>
    <property type="match status" value="1"/>
</dbReference>
<reference evidence="9" key="1">
    <citation type="submission" date="2022-08" db="EMBL/GenBank/DDBJ databases">
        <title>A Global Phylogenomic Analysis of the Shiitake Genus Lentinula.</title>
        <authorList>
            <consortium name="DOE Joint Genome Institute"/>
            <person name="Sierra-Patev S."/>
            <person name="Min B."/>
            <person name="Naranjo-Ortiz M."/>
            <person name="Looney B."/>
            <person name="Konkel Z."/>
            <person name="Slot J.C."/>
            <person name="Sakamoto Y."/>
            <person name="Steenwyk J.L."/>
            <person name="Rokas A."/>
            <person name="Carro J."/>
            <person name="Camarero S."/>
            <person name="Ferreira P."/>
            <person name="Molpeceres G."/>
            <person name="Ruiz-Duenas F.J."/>
            <person name="Serrano A."/>
            <person name="Henrissat B."/>
            <person name="Drula E."/>
            <person name="Hughes K.W."/>
            <person name="Mata J.L."/>
            <person name="Ishikawa N.K."/>
            <person name="Vargas-Isla R."/>
            <person name="Ushijima S."/>
            <person name="Smith C.A."/>
            <person name="Ahrendt S."/>
            <person name="Andreopoulos W."/>
            <person name="He G."/>
            <person name="Labutti K."/>
            <person name="Lipzen A."/>
            <person name="Ng V."/>
            <person name="Riley R."/>
            <person name="Sandor L."/>
            <person name="Barry K."/>
            <person name="Martinez A.T."/>
            <person name="Xiao Y."/>
            <person name="Gibbons J.G."/>
            <person name="Terashima K."/>
            <person name="Grigoriev I.V."/>
            <person name="Hibbett D.S."/>
        </authorList>
    </citation>
    <scope>NUCLEOTIDE SEQUENCE</scope>
    <source>
        <strain evidence="9">JLM2183</strain>
    </source>
</reference>
<feature type="region of interest" description="Disordered" evidence="6">
    <location>
        <begin position="279"/>
        <end position="300"/>
    </location>
</feature>
<dbReference type="InterPro" id="IPR036259">
    <property type="entry name" value="MFS_trans_sf"/>
</dbReference>
<evidence type="ECO:0000259" key="8">
    <source>
        <dbReference type="PROSITE" id="PS50850"/>
    </source>
</evidence>
<feature type="transmembrane region" description="Helical" evidence="7">
    <location>
        <begin position="197"/>
        <end position="219"/>
    </location>
</feature>
<dbReference type="InterPro" id="IPR011701">
    <property type="entry name" value="MFS"/>
</dbReference>
<protein>
    <submittedName>
        <fullName evidence="9">Major facilitator superfamily domain-containing protein</fullName>
    </submittedName>
</protein>
<evidence type="ECO:0000256" key="4">
    <source>
        <dbReference type="ARBA" id="ARBA00022989"/>
    </source>
</evidence>
<dbReference type="EMBL" id="JAOTPV010000055">
    <property type="protein sequence ID" value="KAJ4466258.1"/>
    <property type="molecule type" value="Genomic_DNA"/>
</dbReference>
<accession>A0A9W8ZUY7</accession>
<dbReference type="Proteomes" id="UP001150266">
    <property type="component" value="Unassembled WGS sequence"/>
</dbReference>
<keyword evidence="2" id="KW-0813">Transport</keyword>
<dbReference type="PRINTS" id="PR01035">
    <property type="entry name" value="TCRTETA"/>
</dbReference>
<evidence type="ECO:0000313" key="10">
    <source>
        <dbReference type="Proteomes" id="UP001150266"/>
    </source>
</evidence>
<organism evidence="9 10">
    <name type="scientific">Lentinula aciculospora</name>
    <dbReference type="NCBI Taxonomy" id="153920"/>
    <lineage>
        <taxon>Eukaryota</taxon>
        <taxon>Fungi</taxon>
        <taxon>Dikarya</taxon>
        <taxon>Basidiomycota</taxon>
        <taxon>Agaricomycotina</taxon>
        <taxon>Agaricomycetes</taxon>
        <taxon>Agaricomycetidae</taxon>
        <taxon>Agaricales</taxon>
        <taxon>Marasmiineae</taxon>
        <taxon>Omphalotaceae</taxon>
        <taxon>Lentinula</taxon>
    </lineage>
</organism>
<feature type="transmembrane region" description="Helical" evidence="7">
    <location>
        <begin position="442"/>
        <end position="460"/>
    </location>
</feature>
<dbReference type="InterPro" id="IPR001958">
    <property type="entry name" value="Tet-R_TetA/multi-R_MdtG-like"/>
</dbReference>
<feature type="transmembrane region" description="Helical" evidence="7">
    <location>
        <begin position="63"/>
        <end position="83"/>
    </location>
</feature>
<feature type="transmembrane region" description="Helical" evidence="7">
    <location>
        <begin position="504"/>
        <end position="525"/>
    </location>
</feature>